<reference evidence="5" key="1">
    <citation type="submission" date="2021-02" db="EMBL/GenBank/DDBJ databases">
        <title>Skermanella TT6 skin isolate.</title>
        <authorList>
            <person name="Lee K."/>
            <person name="Ganzorig M."/>
        </authorList>
    </citation>
    <scope>NUCLEOTIDE SEQUENCE</scope>
    <source>
        <strain evidence="5">TT6</strain>
    </source>
</reference>
<accession>A0ABX7B309</accession>
<dbReference type="Gene3D" id="3.40.50.300">
    <property type="entry name" value="P-loop containing nucleotide triphosphate hydrolases"/>
    <property type="match status" value="1"/>
</dbReference>
<evidence type="ECO:0000256" key="3">
    <source>
        <dbReference type="ARBA" id="ARBA00023163"/>
    </source>
</evidence>
<evidence type="ECO:0000313" key="5">
    <source>
        <dbReference type="EMBL" id="QQP88724.1"/>
    </source>
</evidence>
<evidence type="ECO:0000256" key="1">
    <source>
        <dbReference type="ARBA" id="ARBA00023015"/>
    </source>
</evidence>
<dbReference type="SMART" id="SM00421">
    <property type="entry name" value="HTH_LUXR"/>
    <property type="match status" value="1"/>
</dbReference>
<dbReference type="PROSITE" id="PS00622">
    <property type="entry name" value="HTH_LUXR_1"/>
    <property type="match status" value="1"/>
</dbReference>
<dbReference type="Pfam" id="PF00196">
    <property type="entry name" value="GerE"/>
    <property type="match status" value="1"/>
</dbReference>
<dbReference type="CDD" id="cd06170">
    <property type="entry name" value="LuxR_C_like"/>
    <property type="match status" value="1"/>
</dbReference>
<keyword evidence="6" id="KW-1185">Reference proteome</keyword>
<dbReference type="PROSITE" id="PS50043">
    <property type="entry name" value="HTH_LUXR_2"/>
    <property type="match status" value="1"/>
</dbReference>
<dbReference type="Proteomes" id="UP000595197">
    <property type="component" value="Chromosome"/>
</dbReference>
<dbReference type="Gene3D" id="1.10.10.10">
    <property type="entry name" value="Winged helix-like DNA-binding domain superfamily/Winged helix DNA-binding domain"/>
    <property type="match status" value="1"/>
</dbReference>
<evidence type="ECO:0000259" key="4">
    <source>
        <dbReference type="PROSITE" id="PS50043"/>
    </source>
</evidence>
<dbReference type="Pfam" id="PF13191">
    <property type="entry name" value="AAA_16"/>
    <property type="match status" value="1"/>
</dbReference>
<evidence type="ECO:0000256" key="2">
    <source>
        <dbReference type="ARBA" id="ARBA00023125"/>
    </source>
</evidence>
<dbReference type="EMBL" id="CP067420">
    <property type="protein sequence ID" value="QQP88724.1"/>
    <property type="molecule type" value="Genomic_DNA"/>
</dbReference>
<dbReference type="InterPro" id="IPR027417">
    <property type="entry name" value="P-loop_NTPase"/>
</dbReference>
<dbReference type="PANTHER" id="PTHR44688">
    <property type="entry name" value="DNA-BINDING TRANSCRIPTIONAL ACTIVATOR DEVR_DOSR"/>
    <property type="match status" value="1"/>
</dbReference>
<feature type="domain" description="HTH luxR-type" evidence="4">
    <location>
        <begin position="289"/>
        <end position="354"/>
    </location>
</feature>
<dbReference type="PANTHER" id="PTHR44688:SF16">
    <property type="entry name" value="DNA-BINDING TRANSCRIPTIONAL ACTIVATOR DEVR_DOSR"/>
    <property type="match status" value="1"/>
</dbReference>
<dbReference type="SUPFAM" id="SSF52540">
    <property type="entry name" value="P-loop containing nucleoside triphosphate hydrolases"/>
    <property type="match status" value="1"/>
</dbReference>
<protein>
    <submittedName>
        <fullName evidence="5">AAA family ATPase</fullName>
    </submittedName>
</protein>
<dbReference type="InterPro" id="IPR000792">
    <property type="entry name" value="Tscrpt_reg_LuxR_C"/>
</dbReference>
<dbReference type="PRINTS" id="PR00038">
    <property type="entry name" value="HTHLUXR"/>
</dbReference>
<keyword evidence="3" id="KW-0804">Transcription</keyword>
<gene>
    <name evidence="5" type="ORF">IGS68_22320</name>
</gene>
<name>A0ABX7B309_9PROT</name>
<sequence>MRLVLLSGPSGVGKTTLMARWHAIARNRGIAAGWLSLHRSGHDPRRFLADLADVLDPVLPVFARRVAGLDAGGAPAVLEEVLCDLAGELDRLGRQVVLFLDDYQAVADPAIHRDVNRMLSALPGCFTLVIATRIDPPLPLARLRGCGALLELRAADLRFTLDEARYYLTRVQSLDLTEDQVRDVTEKTEGRISALQLAVMTRRLMAKERDALPEIRHRADQWLDQVDPAGPDAAPQADDLLLRGFAALMVGYAAGAAGDLESALAQCRDAIETSGRVLETLRPETARTAPAAPDRLHHREIQILRLVSEGLRNREIGGRLRISEDTVKWYMKRLFAKLYVTTRTSAVARGREMGYLP</sequence>
<dbReference type="InterPro" id="IPR016032">
    <property type="entry name" value="Sig_transdc_resp-reg_C-effctor"/>
</dbReference>
<keyword evidence="1" id="KW-0805">Transcription regulation</keyword>
<dbReference type="InterPro" id="IPR036388">
    <property type="entry name" value="WH-like_DNA-bd_sf"/>
</dbReference>
<proteinExistence type="predicted"/>
<dbReference type="SUPFAM" id="SSF46894">
    <property type="entry name" value="C-terminal effector domain of the bipartite response regulators"/>
    <property type="match status" value="1"/>
</dbReference>
<dbReference type="InterPro" id="IPR041664">
    <property type="entry name" value="AAA_16"/>
</dbReference>
<organism evidence="5 6">
    <name type="scientific">Skermanella cutis</name>
    <dbReference type="NCBI Taxonomy" id="2775420"/>
    <lineage>
        <taxon>Bacteria</taxon>
        <taxon>Pseudomonadati</taxon>
        <taxon>Pseudomonadota</taxon>
        <taxon>Alphaproteobacteria</taxon>
        <taxon>Rhodospirillales</taxon>
        <taxon>Azospirillaceae</taxon>
        <taxon>Skermanella</taxon>
    </lineage>
</organism>
<keyword evidence="2" id="KW-0238">DNA-binding</keyword>
<evidence type="ECO:0000313" key="6">
    <source>
        <dbReference type="Proteomes" id="UP000595197"/>
    </source>
</evidence>